<dbReference type="Gene3D" id="2.160.20.10">
    <property type="entry name" value="Single-stranded right-handed beta-helix, Pectin lyase-like"/>
    <property type="match status" value="1"/>
</dbReference>
<dbReference type="Proteomes" id="UP000027120">
    <property type="component" value="Unassembled WGS sequence"/>
</dbReference>
<gene>
    <name evidence="20" type="ORF">CISIN_1g007830mg</name>
</gene>
<dbReference type="PROSITE" id="PS00800">
    <property type="entry name" value="PECTINESTERASE_1"/>
    <property type="match status" value="1"/>
</dbReference>
<evidence type="ECO:0000256" key="16">
    <source>
        <dbReference type="PROSITE-ProRule" id="PRU10040"/>
    </source>
</evidence>
<keyword evidence="18" id="KW-0812">Transmembrane</keyword>
<comment type="similarity">
    <text evidence="3">In the N-terminal section; belongs to the PMEI family.</text>
</comment>
<dbReference type="InterPro" id="IPR006501">
    <property type="entry name" value="Pectinesterase_inhib_dom"/>
</dbReference>
<protein>
    <recommendedName>
        <fullName evidence="5 17">Pectinesterase</fullName>
        <ecNumber evidence="5 17">3.1.1.11</ecNumber>
    </recommendedName>
</protein>
<dbReference type="SMR" id="A0A067ES96"/>
<dbReference type="EMBL" id="KK785008">
    <property type="protein sequence ID" value="KDO53766.1"/>
    <property type="molecule type" value="Genomic_DNA"/>
</dbReference>
<evidence type="ECO:0000256" key="10">
    <source>
        <dbReference type="ARBA" id="ARBA00023085"/>
    </source>
</evidence>
<dbReference type="InterPro" id="IPR011050">
    <property type="entry name" value="Pectin_lyase_fold/virulence"/>
</dbReference>
<dbReference type="PANTHER" id="PTHR31707">
    <property type="entry name" value="PECTINESTERASE"/>
    <property type="match status" value="1"/>
</dbReference>
<comment type="catalytic activity">
    <reaction evidence="14 17">
        <text>[(1-&gt;4)-alpha-D-galacturonosyl methyl ester](n) + n H2O = [(1-&gt;4)-alpha-D-galacturonosyl](n) + n methanol + n H(+)</text>
        <dbReference type="Rhea" id="RHEA:22380"/>
        <dbReference type="Rhea" id="RHEA-COMP:14570"/>
        <dbReference type="Rhea" id="RHEA-COMP:14573"/>
        <dbReference type="ChEBI" id="CHEBI:15377"/>
        <dbReference type="ChEBI" id="CHEBI:15378"/>
        <dbReference type="ChEBI" id="CHEBI:17790"/>
        <dbReference type="ChEBI" id="CHEBI:140522"/>
        <dbReference type="ChEBI" id="CHEBI:140523"/>
        <dbReference type="EC" id="3.1.1.11"/>
    </reaction>
</comment>
<keyword evidence="18" id="KW-0472">Membrane</keyword>
<evidence type="ECO:0000313" key="21">
    <source>
        <dbReference type="Proteomes" id="UP000027120"/>
    </source>
</evidence>
<dbReference type="SMART" id="SM00856">
    <property type="entry name" value="PMEI"/>
    <property type="match status" value="1"/>
</dbReference>
<comment type="function">
    <text evidence="15 17">Acts in the modification of cell walls via demethylesterification of cell wall pectin.</text>
</comment>
<evidence type="ECO:0000313" key="20">
    <source>
        <dbReference type="EMBL" id="KDO53766.1"/>
    </source>
</evidence>
<dbReference type="InterPro" id="IPR035513">
    <property type="entry name" value="Invertase/methylesterase_inhib"/>
</dbReference>
<dbReference type="InterPro" id="IPR018040">
    <property type="entry name" value="Pectinesterase_Tyr_AS"/>
</dbReference>
<sequence length="588" mass="64779">METIRSFKGYGKVDELEQQAFRRKTRKRVIILIISSIVLVAVIIGAVIGVVVHKNKNDSSSDNMPATQLTPAASLKAVCSVTRYPDSCFSSISSIDASNVTKDPEILFKLSLQVAMNELGKLQNYPSKLKQQTKDPQVIEALKVCETLFDDALDHVNESLSSMQVGSGEKLLSSKKIQDLKTWLSTSITDQDTCLDALQELNVSHYQNSNILKDIRSAMQNSSEFASNSLAIGSKVLGLLGKVDIPVHRRLLSDHSDSGFPNWVGAGDRRLLQEANPKPDATVAQDGSGDYDTIKAAVAAVRKKSPTRFVIYVKKGTYRENVILDKSRWNVMMYGDGKTMTIVSGSLNFVDGTPTFATATVAVAGRGFIAKDMTFINTAGPEKHQAVAFRSGSDRSVFYRCSFNAYQDTLYAHSNRQFYRDCDITGTIDFIFGNAAVVFQNCNILPRQPLPNQFNTITAQGKKDPNQNTGISIQKCTLSRFDDKLTAATYLGRPWKEFSTTVIMQSTIGPFLNALGWKEWVSGVDPPTSIFYAEYQNVGLGSPTSGRVKWAGYRPTLTTDEAAKFTVGNFIQGSEWLAEANVQYQESL</sequence>
<evidence type="ECO:0000256" key="18">
    <source>
        <dbReference type="SAM" id="Phobius"/>
    </source>
</evidence>
<evidence type="ECO:0000256" key="5">
    <source>
        <dbReference type="ARBA" id="ARBA00013229"/>
    </source>
</evidence>
<evidence type="ECO:0000259" key="19">
    <source>
        <dbReference type="SMART" id="SM00856"/>
    </source>
</evidence>
<evidence type="ECO:0000256" key="14">
    <source>
        <dbReference type="ARBA" id="ARBA00047928"/>
    </source>
</evidence>
<feature type="domain" description="Pectinesterase inhibitor" evidence="19">
    <location>
        <begin position="70"/>
        <end position="232"/>
    </location>
</feature>
<dbReference type="SUPFAM" id="SSF51126">
    <property type="entry name" value="Pectin lyase-like"/>
    <property type="match status" value="1"/>
</dbReference>
<keyword evidence="12" id="KW-0325">Glycoprotein</keyword>
<evidence type="ECO:0000256" key="2">
    <source>
        <dbReference type="ARBA" id="ARBA00005184"/>
    </source>
</evidence>
<dbReference type="FunFam" id="2.160.20.10:FF:000001">
    <property type="entry name" value="Pectinesterase"/>
    <property type="match status" value="1"/>
</dbReference>
<keyword evidence="11" id="KW-1015">Disulfide bond</keyword>
<dbReference type="CDD" id="cd15798">
    <property type="entry name" value="PMEI-like_3"/>
    <property type="match status" value="1"/>
</dbReference>
<dbReference type="STRING" id="2711.A0A067ES96"/>
<dbReference type="EC" id="3.1.1.11" evidence="5 17"/>
<dbReference type="Pfam" id="PF01095">
    <property type="entry name" value="Pectinesterase"/>
    <property type="match status" value="1"/>
</dbReference>
<keyword evidence="21" id="KW-1185">Reference proteome</keyword>
<dbReference type="PROSITE" id="PS00503">
    <property type="entry name" value="PECTINESTERASE_2"/>
    <property type="match status" value="1"/>
</dbReference>
<dbReference type="SUPFAM" id="SSF101148">
    <property type="entry name" value="Plant invertase/pectin methylesterase inhibitor"/>
    <property type="match status" value="1"/>
</dbReference>
<evidence type="ECO:0000256" key="3">
    <source>
        <dbReference type="ARBA" id="ARBA00006027"/>
    </source>
</evidence>
<evidence type="ECO:0000256" key="12">
    <source>
        <dbReference type="ARBA" id="ARBA00023180"/>
    </source>
</evidence>
<feature type="active site" evidence="16">
    <location>
        <position position="429"/>
    </location>
</feature>
<dbReference type="InterPro" id="IPR000070">
    <property type="entry name" value="Pectinesterase_cat"/>
</dbReference>
<dbReference type="NCBIfam" id="TIGR01614">
    <property type="entry name" value="PME_inhib"/>
    <property type="match status" value="1"/>
</dbReference>
<dbReference type="GO" id="GO:0046910">
    <property type="term" value="F:pectinesterase inhibitor activity"/>
    <property type="evidence" value="ECO:0000318"/>
    <property type="project" value="GO_Central"/>
</dbReference>
<evidence type="ECO:0000256" key="1">
    <source>
        <dbReference type="ARBA" id="ARBA00004191"/>
    </source>
</evidence>
<keyword evidence="7 17" id="KW-0964">Secreted</keyword>
<keyword evidence="9 17" id="KW-0378">Hydrolase</keyword>
<feature type="transmembrane region" description="Helical" evidence="18">
    <location>
        <begin position="29"/>
        <end position="52"/>
    </location>
</feature>
<dbReference type="GO" id="GO:0045490">
    <property type="term" value="P:pectin catabolic process"/>
    <property type="evidence" value="ECO:0007669"/>
    <property type="project" value="UniProtKB-UniRule"/>
</dbReference>
<dbReference type="GO" id="GO:0030599">
    <property type="term" value="F:pectinesterase activity"/>
    <property type="evidence" value="ECO:0000318"/>
    <property type="project" value="GO_Central"/>
</dbReference>
<dbReference type="UniPathway" id="UPA00545">
    <property type="reaction ID" value="UER00823"/>
</dbReference>
<keyword evidence="6 17" id="KW-0134">Cell wall</keyword>
<organism evidence="20 21">
    <name type="scientific">Citrus sinensis</name>
    <name type="common">Sweet orange</name>
    <name type="synonym">Citrus aurantium var. sinensis</name>
    <dbReference type="NCBI Taxonomy" id="2711"/>
    <lineage>
        <taxon>Eukaryota</taxon>
        <taxon>Viridiplantae</taxon>
        <taxon>Streptophyta</taxon>
        <taxon>Embryophyta</taxon>
        <taxon>Tracheophyta</taxon>
        <taxon>Spermatophyta</taxon>
        <taxon>Magnoliopsida</taxon>
        <taxon>eudicotyledons</taxon>
        <taxon>Gunneridae</taxon>
        <taxon>Pentapetalae</taxon>
        <taxon>rosids</taxon>
        <taxon>malvids</taxon>
        <taxon>Sapindales</taxon>
        <taxon>Rutaceae</taxon>
        <taxon>Aurantioideae</taxon>
        <taxon>Citrus</taxon>
    </lineage>
</organism>
<keyword evidence="8" id="KW-0732">Signal</keyword>
<dbReference type="Gene3D" id="1.20.140.40">
    <property type="entry name" value="Invertase/pectin methylesterase inhibitor family protein"/>
    <property type="match status" value="1"/>
</dbReference>
<dbReference type="InterPro" id="IPR012334">
    <property type="entry name" value="Pectin_lyas_fold"/>
</dbReference>
<dbReference type="FunFam" id="1.20.140.40:FF:000010">
    <property type="entry name" value="Pectinesterase"/>
    <property type="match status" value="1"/>
</dbReference>
<comment type="subcellular location">
    <subcellularLocation>
        <location evidence="1 17">Secreted</location>
        <location evidence="1 17">Cell wall</location>
    </subcellularLocation>
</comment>
<dbReference type="AlphaFoldDB" id="A0A067ES96"/>
<comment type="pathway">
    <text evidence="2 17">Glycan metabolism; pectin degradation; 2-dehydro-3-deoxy-D-gluconate from pectin: step 1/5.</text>
</comment>
<evidence type="ECO:0000256" key="4">
    <source>
        <dbReference type="ARBA" id="ARBA00007786"/>
    </source>
</evidence>
<dbReference type="GO" id="GO:0042545">
    <property type="term" value="P:cell wall modification"/>
    <property type="evidence" value="ECO:0007669"/>
    <property type="project" value="UniProtKB-UniRule"/>
</dbReference>
<evidence type="ECO:0000256" key="7">
    <source>
        <dbReference type="ARBA" id="ARBA00022525"/>
    </source>
</evidence>
<evidence type="ECO:0000256" key="13">
    <source>
        <dbReference type="ARBA" id="ARBA00023316"/>
    </source>
</evidence>
<keyword evidence="13 17" id="KW-0961">Cell wall biogenesis/degradation</keyword>
<dbReference type="Pfam" id="PF04043">
    <property type="entry name" value="PMEI"/>
    <property type="match status" value="1"/>
</dbReference>
<accession>A0A067ES96</accession>
<evidence type="ECO:0000256" key="15">
    <source>
        <dbReference type="ARBA" id="ARBA00057335"/>
    </source>
</evidence>
<evidence type="ECO:0000256" key="11">
    <source>
        <dbReference type="ARBA" id="ARBA00023157"/>
    </source>
</evidence>
<proteinExistence type="inferred from homology"/>
<keyword evidence="18" id="KW-1133">Transmembrane helix</keyword>
<evidence type="ECO:0000256" key="17">
    <source>
        <dbReference type="RuleBase" id="RU000589"/>
    </source>
</evidence>
<dbReference type="InterPro" id="IPR033131">
    <property type="entry name" value="Pectinesterase_Asp_AS"/>
</dbReference>
<evidence type="ECO:0000256" key="9">
    <source>
        <dbReference type="ARBA" id="ARBA00022801"/>
    </source>
</evidence>
<evidence type="ECO:0000256" key="6">
    <source>
        <dbReference type="ARBA" id="ARBA00022512"/>
    </source>
</evidence>
<keyword evidence="10 17" id="KW-0063">Aspartyl esterase</keyword>
<name>A0A067ES96_CITSI</name>
<comment type="similarity">
    <text evidence="4">In the C-terminal section; belongs to the pectinesterase family.</text>
</comment>
<evidence type="ECO:0000256" key="8">
    <source>
        <dbReference type="ARBA" id="ARBA00022729"/>
    </source>
</evidence>
<reference evidence="20 21" key="1">
    <citation type="submission" date="2014-04" db="EMBL/GenBank/DDBJ databases">
        <authorList>
            <consortium name="International Citrus Genome Consortium"/>
            <person name="Gmitter F."/>
            <person name="Chen C."/>
            <person name="Farmerie W."/>
            <person name="Harkins T."/>
            <person name="Desany B."/>
            <person name="Mohiuddin M."/>
            <person name="Kodira C."/>
            <person name="Borodovsky M."/>
            <person name="Lomsadze A."/>
            <person name="Burns P."/>
            <person name="Jenkins J."/>
            <person name="Prochnik S."/>
            <person name="Shu S."/>
            <person name="Chapman J."/>
            <person name="Pitluck S."/>
            <person name="Schmutz J."/>
            <person name="Rokhsar D."/>
        </authorList>
    </citation>
    <scope>NUCLEOTIDE SEQUENCE</scope>
</reference>